<protein>
    <submittedName>
        <fullName evidence="1">Uncharacterized protein</fullName>
    </submittedName>
</protein>
<proteinExistence type="predicted"/>
<organism evidence="1 2">
    <name type="scientific">Spirosoma profusum</name>
    <dbReference type="NCBI Taxonomy" id="2771354"/>
    <lineage>
        <taxon>Bacteria</taxon>
        <taxon>Pseudomonadati</taxon>
        <taxon>Bacteroidota</taxon>
        <taxon>Cytophagia</taxon>
        <taxon>Cytophagales</taxon>
        <taxon>Cytophagaceae</taxon>
        <taxon>Spirosoma</taxon>
    </lineage>
</organism>
<dbReference type="EMBL" id="JACWZY010000031">
    <property type="protein sequence ID" value="MBD2704418.1"/>
    <property type="molecule type" value="Genomic_DNA"/>
</dbReference>
<gene>
    <name evidence="1" type="ORF">IC229_27505</name>
</gene>
<sequence>MTLIQRPSWLNRDDNWLNRAARFAPKFDLIDNKLIFAIGKTADVDPTTVHGRYGVKAIKDGSMLDYSKRLEWTETKFFDYLNKPNGPGYPGSLITEAEMQDGINRLAKTPYMAAELEEGNYRIPYDSIHQKWFYQYLKAYFDSIGQPMNHFGTYGSFANFNGDPWENYTGGNKIPPNDQFFKQTLQSQAGARAGVGYFNSGGLESLGVGAIIKNYTDSPDYAHQYYRKAYAADRMALGMGGMVGGIGNKNLIYLDWAKIEAVAGNTGIGGNEGWLHNGLYYKRQVGNLGIVSSEGHPQVEYDWLLGCIFMIGFTRTRGYLPFDDTIKYGADPMKVKPHDAAANGPVSWEPINGNPAPFAEDGYPVEPVRWHDAGAEAAYYYNQCDRTAGRPWQYCEYKFQGMDAWITPASDGTTILEHAAAFDGPYAVNQGARRGRPDVRFRINNANTAIDWAAFDPSRSKISRETIIVRPVPNRTYQITMQGSKLYVNNETV</sequence>
<name>A0A926Y4C5_9BACT</name>
<comment type="caution">
    <text evidence="1">The sequence shown here is derived from an EMBL/GenBank/DDBJ whole genome shotgun (WGS) entry which is preliminary data.</text>
</comment>
<evidence type="ECO:0000313" key="2">
    <source>
        <dbReference type="Proteomes" id="UP000598820"/>
    </source>
</evidence>
<evidence type="ECO:0000313" key="1">
    <source>
        <dbReference type="EMBL" id="MBD2704418.1"/>
    </source>
</evidence>
<reference evidence="1" key="1">
    <citation type="submission" date="2020-09" db="EMBL/GenBank/DDBJ databases">
        <authorList>
            <person name="Kim M.K."/>
        </authorList>
    </citation>
    <scope>NUCLEOTIDE SEQUENCE</scope>
    <source>
        <strain evidence="1">BT702</strain>
    </source>
</reference>
<dbReference type="Proteomes" id="UP000598820">
    <property type="component" value="Unassembled WGS sequence"/>
</dbReference>
<keyword evidence="2" id="KW-1185">Reference proteome</keyword>
<accession>A0A926Y4C5</accession>
<dbReference type="AlphaFoldDB" id="A0A926Y4C5"/>
<dbReference type="RefSeq" id="WP_190890976.1">
    <property type="nucleotide sequence ID" value="NZ_JACWZY010000031.1"/>
</dbReference>